<dbReference type="PANTHER" id="PTHR34384">
    <property type="entry name" value="L-2,3-DIAMINOPROPANOATE--CITRATE LIGASE"/>
    <property type="match status" value="1"/>
</dbReference>
<dbReference type="RefSeq" id="WP_377096626.1">
    <property type="nucleotide sequence ID" value="NZ_JBHSJM010000001.1"/>
</dbReference>
<feature type="domain" description="Aerobactin siderophore biosynthesis IucA/IucC-like C-terminal" evidence="3">
    <location>
        <begin position="268"/>
        <end position="427"/>
    </location>
</feature>
<dbReference type="Pfam" id="PF04183">
    <property type="entry name" value="IucA_IucC"/>
    <property type="match status" value="1"/>
</dbReference>
<keyword evidence="5" id="KW-1185">Reference proteome</keyword>
<dbReference type="PANTHER" id="PTHR34384:SF5">
    <property type="entry name" value="L-2,3-DIAMINOPROPANOATE--CITRATE LIGASE"/>
    <property type="match status" value="1"/>
</dbReference>
<dbReference type="InterPro" id="IPR007310">
    <property type="entry name" value="Aerobactin_biosyn_IucA/IucC_N"/>
</dbReference>
<reference evidence="5" key="1">
    <citation type="journal article" date="2019" name="Int. J. Syst. Evol. Microbiol.">
        <title>The Global Catalogue of Microorganisms (GCM) 10K type strain sequencing project: providing services to taxonomists for standard genome sequencing and annotation.</title>
        <authorList>
            <consortium name="The Broad Institute Genomics Platform"/>
            <consortium name="The Broad Institute Genome Sequencing Center for Infectious Disease"/>
            <person name="Wu L."/>
            <person name="Ma J."/>
        </authorList>
    </citation>
    <scope>NUCLEOTIDE SEQUENCE [LARGE SCALE GENOMIC DNA]</scope>
    <source>
        <strain evidence="5">JCM 16545</strain>
    </source>
</reference>
<evidence type="ECO:0000259" key="2">
    <source>
        <dbReference type="Pfam" id="PF04183"/>
    </source>
</evidence>
<accession>A0ABW5DYC5</accession>
<dbReference type="InterPro" id="IPR037455">
    <property type="entry name" value="LucA/IucC-like"/>
</dbReference>
<dbReference type="InterPro" id="IPR022770">
    <property type="entry name" value="IucA/IucC-like_C"/>
</dbReference>
<feature type="domain" description="Aerobactin siderophore biosynthesis IucA/IucC N-terminal" evidence="2">
    <location>
        <begin position="12"/>
        <end position="234"/>
    </location>
</feature>
<evidence type="ECO:0000313" key="5">
    <source>
        <dbReference type="Proteomes" id="UP001597297"/>
    </source>
</evidence>
<evidence type="ECO:0000259" key="3">
    <source>
        <dbReference type="Pfam" id="PF06276"/>
    </source>
</evidence>
<sequence>MGLKVGLRRGVDFISSEQDSRWGHWFHPTPKNRVGMADWQEELYCPEYQRGFQLHYFAVHSSLLKVGGISRSYYDQIMLQCLGEDFKSLPEGFAYVVCHPLQASKMRVQEGIRELIGSGILLDVGVKGREFYATSSVRTVYNSEVEMMLKLSIPVKITNSVRSNKVSDLEYCEQVVKAVKYLGLGDSSDGFTFLADRGQVSVQYGDAELGFESLFRENPFYRKNTEGVVNPVALFEEALPGMKSQTFQLVTELAYKDELPLKLAAQVWFENYITVTLLCFIELYDEFGVTFESHLQNCLIKIEECLPVKLYYRDTEGCYIDESLSDDLTEEFPRLASLSGVFFSRKEMHEAVGYYHLINHVFAVVCRFGVDGLLEEELGIDLIHRLLRKKEKVCGERGRALIWYLLDSKMIQCKSNLITQLEGIDELAGADAKAAYVEVKNPLYVGVEKQLQN</sequence>
<dbReference type="Pfam" id="PF06276">
    <property type="entry name" value="FhuF"/>
    <property type="match status" value="1"/>
</dbReference>
<dbReference type="EMBL" id="JBHUJC010000003">
    <property type="protein sequence ID" value="MFD2275213.1"/>
    <property type="molecule type" value="Genomic_DNA"/>
</dbReference>
<evidence type="ECO:0000313" key="4">
    <source>
        <dbReference type="EMBL" id="MFD2275213.1"/>
    </source>
</evidence>
<comment type="similarity">
    <text evidence="1">Belongs to the IucA/IucC family.</text>
</comment>
<organism evidence="4 5">
    <name type="scientific">Rubritalea spongiae</name>
    <dbReference type="NCBI Taxonomy" id="430797"/>
    <lineage>
        <taxon>Bacteria</taxon>
        <taxon>Pseudomonadati</taxon>
        <taxon>Verrucomicrobiota</taxon>
        <taxon>Verrucomicrobiia</taxon>
        <taxon>Verrucomicrobiales</taxon>
        <taxon>Rubritaleaceae</taxon>
        <taxon>Rubritalea</taxon>
    </lineage>
</organism>
<proteinExistence type="inferred from homology"/>
<evidence type="ECO:0000256" key="1">
    <source>
        <dbReference type="ARBA" id="ARBA00007832"/>
    </source>
</evidence>
<comment type="caution">
    <text evidence="4">The sequence shown here is derived from an EMBL/GenBank/DDBJ whole genome shotgun (WGS) entry which is preliminary data.</text>
</comment>
<protein>
    <submittedName>
        <fullName evidence="4">IucA/IucC family protein</fullName>
    </submittedName>
</protein>
<name>A0ABW5DYC5_9BACT</name>
<gene>
    <name evidence="4" type="ORF">ACFSQZ_01920</name>
</gene>
<dbReference type="Gene3D" id="1.10.510.40">
    <property type="match status" value="1"/>
</dbReference>
<dbReference type="Proteomes" id="UP001597297">
    <property type="component" value="Unassembled WGS sequence"/>
</dbReference>